<keyword evidence="14" id="KW-1185">Reference proteome</keyword>
<dbReference type="Gene3D" id="3.40.50.1240">
    <property type="entry name" value="Phosphoglycerate mutase-like"/>
    <property type="match status" value="1"/>
</dbReference>
<comment type="subcellular location">
    <subcellularLocation>
        <location evidence="1">Mitochondrion outer membrane</location>
    </subcellularLocation>
</comment>
<keyword evidence="5" id="KW-0378">Hydrolase</keyword>
<evidence type="ECO:0000256" key="5">
    <source>
        <dbReference type="ARBA" id="ARBA00022801"/>
    </source>
</evidence>
<comment type="subunit">
    <text evidence="7">Interacts with Pk92B/ASK1.</text>
</comment>
<keyword evidence="4" id="KW-0496">Mitochondrion</keyword>
<dbReference type="CDD" id="cd07067">
    <property type="entry name" value="HP_PGM_like"/>
    <property type="match status" value="1"/>
</dbReference>
<feature type="binding site" evidence="13">
    <location>
        <begin position="98"/>
        <end position="105"/>
    </location>
    <ligand>
        <name>substrate</name>
    </ligand>
</feature>
<dbReference type="SMART" id="SM00855">
    <property type="entry name" value="PGAM"/>
    <property type="match status" value="1"/>
</dbReference>
<evidence type="ECO:0000313" key="15">
    <source>
        <dbReference type="RefSeq" id="XP_033351265.1"/>
    </source>
</evidence>
<evidence type="ECO:0000256" key="6">
    <source>
        <dbReference type="ARBA" id="ARBA00037234"/>
    </source>
</evidence>
<evidence type="ECO:0000256" key="10">
    <source>
        <dbReference type="ARBA" id="ARBA00042520"/>
    </source>
</evidence>
<protein>
    <recommendedName>
        <fullName evidence="8">Serine/threonine-protein phosphatase PGAM5, mitochondrial</fullName>
        <ecNumber evidence="3">3.1.3.16</ecNumber>
    </recommendedName>
    <alternativeName>
        <fullName evidence="10">Phosphoglycerate mutase family member 5 homolog</fullName>
    </alternativeName>
    <alternativeName>
        <fullName evidence="9">Serine/threonine-protein phosphatase Pgam5, mitochondrial</fullName>
    </alternativeName>
</protein>
<evidence type="ECO:0000256" key="7">
    <source>
        <dbReference type="ARBA" id="ARBA00038605"/>
    </source>
</evidence>
<comment type="similarity">
    <text evidence="2">Belongs to the phosphoglycerate mutase family. BPG-dependent PGAM subfamily.</text>
</comment>
<accession>A0A6J3KEI8</accession>
<sequence>MPIRLNFKKWIGGFVAIGGAALFYPNENDHTQSSEKQSWIIPPSSWGRWDHNWDRRHSEWLANVAKLNNESDKESRIKRSITNDKQQSNVRHHIILIRHGQYNTNGKMDSDRTLTTLGRQQAEATGKRLQELGLPYSMIIQSTIVRAKETAKIIKKYLNDITVKEDSVLSEGMPIAPDPPIDIWNSEVVVCEDGPRIEAAFRKYFHRPEPSQEKDSYVILVCHANVIRYFVCRALQFPPEGWLRLSLNHGSITWVSIRSNGRVTLRNLGDSGHMEPQLISSY</sequence>
<keyword evidence="4" id="KW-0472">Membrane</keyword>
<evidence type="ECO:0000256" key="9">
    <source>
        <dbReference type="ARBA" id="ARBA00040722"/>
    </source>
</evidence>
<gene>
    <name evidence="15" type="primary">LOC117234298</name>
</gene>
<organism evidence="14 15">
    <name type="scientific">Bombus vosnesenskii</name>
    <dbReference type="NCBI Taxonomy" id="207650"/>
    <lineage>
        <taxon>Eukaryota</taxon>
        <taxon>Metazoa</taxon>
        <taxon>Ecdysozoa</taxon>
        <taxon>Arthropoda</taxon>
        <taxon>Hexapoda</taxon>
        <taxon>Insecta</taxon>
        <taxon>Pterygota</taxon>
        <taxon>Neoptera</taxon>
        <taxon>Endopterygota</taxon>
        <taxon>Hymenoptera</taxon>
        <taxon>Apocrita</taxon>
        <taxon>Aculeata</taxon>
        <taxon>Apoidea</taxon>
        <taxon>Anthophila</taxon>
        <taxon>Apidae</taxon>
        <taxon>Bombus</taxon>
        <taxon>Pyrobombus</taxon>
    </lineage>
</organism>
<dbReference type="Proteomes" id="UP000504631">
    <property type="component" value="Unplaced"/>
</dbReference>
<dbReference type="EC" id="3.1.3.16" evidence="3"/>
<keyword evidence="4" id="KW-1000">Mitochondrion outer membrane</keyword>
<dbReference type="GO" id="GO:0090141">
    <property type="term" value="P:positive regulation of mitochondrial fission"/>
    <property type="evidence" value="ECO:0007669"/>
    <property type="project" value="TreeGrafter"/>
</dbReference>
<dbReference type="PANTHER" id="PTHR20935">
    <property type="entry name" value="PHOSPHOGLYCERATE MUTASE-RELATED"/>
    <property type="match status" value="1"/>
</dbReference>
<comment type="catalytic activity">
    <reaction evidence="12">
        <text>O-phospho-L-threonyl-[protein] + H2O = L-threonyl-[protein] + phosphate</text>
        <dbReference type="Rhea" id="RHEA:47004"/>
        <dbReference type="Rhea" id="RHEA-COMP:11060"/>
        <dbReference type="Rhea" id="RHEA-COMP:11605"/>
        <dbReference type="ChEBI" id="CHEBI:15377"/>
        <dbReference type="ChEBI" id="CHEBI:30013"/>
        <dbReference type="ChEBI" id="CHEBI:43474"/>
        <dbReference type="ChEBI" id="CHEBI:61977"/>
        <dbReference type="EC" id="3.1.3.16"/>
    </reaction>
</comment>
<dbReference type="InterPro" id="IPR051021">
    <property type="entry name" value="Mito_Ser/Thr_phosphatase"/>
</dbReference>
<evidence type="ECO:0000256" key="11">
    <source>
        <dbReference type="ARBA" id="ARBA00047761"/>
    </source>
</evidence>
<dbReference type="GO" id="GO:0004722">
    <property type="term" value="F:protein serine/threonine phosphatase activity"/>
    <property type="evidence" value="ECO:0007669"/>
    <property type="project" value="UniProtKB-EC"/>
</dbReference>
<name>A0A6J3KEI8_9HYME</name>
<evidence type="ECO:0000256" key="12">
    <source>
        <dbReference type="ARBA" id="ARBA00048336"/>
    </source>
</evidence>
<dbReference type="GeneID" id="117234298"/>
<evidence type="ECO:0000313" key="14">
    <source>
        <dbReference type="Proteomes" id="UP000504631"/>
    </source>
</evidence>
<evidence type="ECO:0000256" key="13">
    <source>
        <dbReference type="PIRSR" id="PIRSR613078-2"/>
    </source>
</evidence>
<dbReference type="Pfam" id="PF00300">
    <property type="entry name" value="His_Phos_1"/>
    <property type="match status" value="2"/>
</dbReference>
<dbReference type="InterPro" id="IPR029033">
    <property type="entry name" value="His_PPase_superfam"/>
</dbReference>
<proteinExistence type="inferred from homology"/>
<evidence type="ECO:0000256" key="8">
    <source>
        <dbReference type="ARBA" id="ARBA00039765"/>
    </source>
</evidence>
<comment type="function">
    <text evidence="6">Displays phosphatase activity for serine/threonine residues, and dephosphorylates and activates Pk92B kinase. Has apparently no phosphoglycerate mutase activity.</text>
</comment>
<dbReference type="AlphaFoldDB" id="A0A6J3KEI8"/>
<comment type="catalytic activity">
    <reaction evidence="11">
        <text>O-phospho-L-seryl-[protein] + H2O = L-seryl-[protein] + phosphate</text>
        <dbReference type="Rhea" id="RHEA:20629"/>
        <dbReference type="Rhea" id="RHEA-COMP:9863"/>
        <dbReference type="Rhea" id="RHEA-COMP:11604"/>
        <dbReference type="ChEBI" id="CHEBI:15377"/>
        <dbReference type="ChEBI" id="CHEBI:29999"/>
        <dbReference type="ChEBI" id="CHEBI:43474"/>
        <dbReference type="ChEBI" id="CHEBI:83421"/>
        <dbReference type="EC" id="3.1.3.16"/>
    </reaction>
</comment>
<dbReference type="KEGG" id="bvk:117234298"/>
<feature type="binding site" evidence="13">
    <location>
        <position position="146"/>
    </location>
    <ligand>
        <name>substrate</name>
    </ligand>
</feature>
<evidence type="ECO:0000256" key="4">
    <source>
        <dbReference type="ARBA" id="ARBA00022787"/>
    </source>
</evidence>
<dbReference type="SUPFAM" id="SSF53254">
    <property type="entry name" value="Phosphoglycerate mutase-like"/>
    <property type="match status" value="1"/>
</dbReference>
<dbReference type="GO" id="GO:0005741">
    <property type="term" value="C:mitochondrial outer membrane"/>
    <property type="evidence" value="ECO:0007669"/>
    <property type="project" value="UniProtKB-SubCell"/>
</dbReference>
<evidence type="ECO:0000256" key="2">
    <source>
        <dbReference type="ARBA" id="ARBA00006717"/>
    </source>
</evidence>
<evidence type="ECO:0000256" key="3">
    <source>
        <dbReference type="ARBA" id="ARBA00013081"/>
    </source>
</evidence>
<dbReference type="RefSeq" id="XP_033351265.1">
    <property type="nucleotide sequence ID" value="XM_033495374.1"/>
</dbReference>
<evidence type="ECO:0000256" key="1">
    <source>
        <dbReference type="ARBA" id="ARBA00004294"/>
    </source>
</evidence>
<reference evidence="15" key="1">
    <citation type="submission" date="2025-08" db="UniProtKB">
        <authorList>
            <consortium name="RefSeq"/>
        </authorList>
    </citation>
    <scope>IDENTIFICATION</scope>
    <source>
        <tissue evidence="15">Muscle</tissue>
    </source>
</reference>
<dbReference type="PANTHER" id="PTHR20935:SF0">
    <property type="entry name" value="SERINE_THREONINE-PROTEIN PHOSPHATASE PGAM5, MITOCHONDRIAL"/>
    <property type="match status" value="1"/>
</dbReference>
<dbReference type="InterPro" id="IPR013078">
    <property type="entry name" value="His_Pase_superF_clade-1"/>
</dbReference>